<dbReference type="Gene3D" id="4.10.240.10">
    <property type="entry name" value="Zn(2)-C6 fungal-type DNA-binding domain"/>
    <property type="match status" value="1"/>
</dbReference>
<dbReference type="CDD" id="cd12148">
    <property type="entry name" value="fungal_TF_MHR"/>
    <property type="match status" value="1"/>
</dbReference>
<reference evidence="9" key="1">
    <citation type="journal article" date="2023" name="Mol. Phylogenet. Evol.">
        <title>Genome-scale phylogeny and comparative genomics of the fungal order Sordariales.</title>
        <authorList>
            <person name="Hensen N."/>
            <person name="Bonometti L."/>
            <person name="Westerberg I."/>
            <person name="Brannstrom I.O."/>
            <person name="Guillou S."/>
            <person name="Cros-Aarteil S."/>
            <person name="Calhoun S."/>
            <person name="Haridas S."/>
            <person name="Kuo A."/>
            <person name="Mondo S."/>
            <person name="Pangilinan J."/>
            <person name="Riley R."/>
            <person name="LaButti K."/>
            <person name="Andreopoulos B."/>
            <person name="Lipzen A."/>
            <person name="Chen C."/>
            <person name="Yan M."/>
            <person name="Daum C."/>
            <person name="Ng V."/>
            <person name="Clum A."/>
            <person name="Steindorff A."/>
            <person name="Ohm R.A."/>
            <person name="Martin F."/>
            <person name="Silar P."/>
            <person name="Natvig D.O."/>
            <person name="Lalanne C."/>
            <person name="Gautier V."/>
            <person name="Ament-Velasquez S.L."/>
            <person name="Kruys A."/>
            <person name="Hutchinson M.I."/>
            <person name="Powell A.J."/>
            <person name="Barry K."/>
            <person name="Miller A.N."/>
            <person name="Grigoriev I.V."/>
            <person name="Debuchy R."/>
            <person name="Gladieux P."/>
            <person name="Hiltunen Thoren M."/>
            <person name="Johannesson H."/>
        </authorList>
    </citation>
    <scope>NUCLEOTIDE SEQUENCE</scope>
    <source>
        <strain evidence="9">CBS 168.71</strain>
    </source>
</reference>
<dbReference type="PANTHER" id="PTHR37534:SF15">
    <property type="entry name" value="ZN(II)2CYS6 TRANSCRIPTION FACTOR (EUROFUNG)"/>
    <property type="match status" value="1"/>
</dbReference>
<gene>
    <name evidence="9" type="ORF">B0H64DRAFT_215177</name>
</gene>
<dbReference type="GO" id="GO:0008270">
    <property type="term" value="F:zinc ion binding"/>
    <property type="evidence" value="ECO:0007669"/>
    <property type="project" value="InterPro"/>
</dbReference>
<dbReference type="Pfam" id="PF11951">
    <property type="entry name" value="Fungal_trans_2"/>
    <property type="match status" value="2"/>
</dbReference>
<keyword evidence="10" id="KW-1185">Reference proteome</keyword>
<keyword evidence="6" id="KW-0539">Nucleus</keyword>
<feature type="compositionally biased region" description="Acidic residues" evidence="7">
    <location>
        <begin position="532"/>
        <end position="549"/>
    </location>
</feature>
<feature type="compositionally biased region" description="Low complexity" evidence="7">
    <location>
        <begin position="493"/>
        <end position="514"/>
    </location>
</feature>
<feature type="domain" description="Zn(2)-C6 fungal-type" evidence="8">
    <location>
        <begin position="57"/>
        <end position="87"/>
    </location>
</feature>
<feature type="region of interest" description="Disordered" evidence="7">
    <location>
        <begin position="475"/>
        <end position="588"/>
    </location>
</feature>
<accession>A0AAE0LQV2</accession>
<evidence type="ECO:0000256" key="6">
    <source>
        <dbReference type="ARBA" id="ARBA00023242"/>
    </source>
</evidence>
<dbReference type="GeneID" id="87836440"/>
<dbReference type="RefSeq" id="XP_062657023.1">
    <property type="nucleotide sequence ID" value="XM_062799492.1"/>
</dbReference>
<keyword evidence="3" id="KW-0805">Transcription regulation</keyword>
<dbReference type="InterPro" id="IPR021858">
    <property type="entry name" value="Fun_TF"/>
</dbReference>
<dbReference type="PROSITE" id="PS00463">
    <property type="entry name" value="ZN2_CY6_FUNGAL_1"/>
    <property type="match status" value="1"/>
</dbReference>
<reference evidence="9" key="2">
    <citation type="submission" date="2023-06" db="EMBL/GenBank/DDBJ databases">
        <authorList>
            <consortium name="Lawrence Berkeley National Laboratory"/>
            <person name="Haridas S."/>
            <person name="Hensen N."/>
            <person name="Bonometti L."/>
            <person name="Westerberg I."/>
            <person name="Brannstrom I.O."/>
            <person name="Guillou S."/>
            <person name="Cros-Aarteil S."/>
            <person name="Calhoun S."/>
            <person name="Kuo A."/>
            <person name="Mondo S."/>
            <person name="Pangilinan J."/>
            <person name="Riley R."/>
            <person name="Labutti K."/>
            <person name="Andreopoulos B."/>
            <person name="Lipzen A."/>
            <person name="Chen C."/>
            <person name="Yanf M."/>
            <person name="Daum C."/>
            <person name="Ng V."/>
            <person name="Clum A."/>
            <person name="Steindorff A."/>
            <person name="Ohm R."/>
            <person name="Martin F."/>
            <person name="Silar P."/>
            <person name="Natvig D."/>
            <person name="Lalanne C."/>
            <person name="Gautier V."/>
            <person name="Ament-Velasquez S.L."/>
            <person name="Kruys A."/>
            <person name="Hutchinson M.I."/>
            <person name="Powell A.J."/>
            <person name="Barry K."/>
            <person name="Miller A.N."/>
            <person name="Grigoriev I.V."/>
            <person name="Debuchy R."/>
            <person name="Gladieux P."/>
            <person name="Thoren M.H."/>
            <person name="Johannesson H."/>
        </authorList>
    </citation>
    <scope>NUCLEOTIDE SEQUENCE</scope>
    <source>
        <strain evidence="9">CBS 168.71</strain>
    </source>
</reference>
<evidence type="ECO:0000256" key="4">
    <source>
        <dbReference type="ARBA" id="ARBA00023125"/>
    </source>
</evidence>
<keyword evidence="5" id="KW-0804">Transcription</keyword>
<evidence type="ECO:0000259" key="8">
    <source>
        <dbReference type="PROSITE" id="PS50048"/>
    </source>
</evidence>
<organism evidence="9 10">
    <name type="scientific">Chaetomium fimeti</name>
    <dbReference type="NCBI Taxonomy" id="1854472"/>
    <lineage>
        <taxon>Eukaryota</taxon>
        <taxon>Fungi</taxon>
        <taxon>Dikarya</taxon>
        <taxon>Ascomycota</taxon>
        <taxon>Pezizomycotina</taxon>
        <taxon>Sordariomycetes</taxon>
        <taxon>Sordariomycetidae</taxon>
        <taxon>Sordariales</taxon>
        <taxon>Chaetomiaceae</taxon>
        <taxon>Chaetomium</taxon>
    </lineage>
</organism>
<evidence type="ECO:0000256" key="1">
    <source>
        <dbReference type="ARBA" id="ARBA00004123"/>
    </source>
</evidence>
<comment type="subcellular location">
    <subcellularLocation>
        <location evidence="1">Nucleus</location>
    </subcellularLocation>
</comment>
<evidence type="ECO:0000313" key="10">
    <source>
        <dbReference type="Proteomes" id="UP001278766"/>
    </source>
</evidence>
<name>A0AAE0LQV2_9PEZI</name>
<protein>
    <submittedName>
        <fullName evidence="9">Fungal-specific transcription factor domain-containing protein</fullName>
    </submittedName>
</protein>
<keyword evidence="2" id="KW-0862">Zinc</keyword>
<comment type="caution">
    <text evidence="9">The sequence shown here is derived from an EMBL/GenBank/DDBJ whole genome shotgun (WGS) entry which is preliminary data.</text>
</comment>
<dbReference type="EMBL" id="JAUEPN010000006">
    <property type="protein sequence ID" value="KAK3293509.1"/>
    <property type="molecule type" value="Genomic_DNA"/>
</dbReference>
<evidence type="ECO:0000313" key="9">
    <source>
        <dbReference type="EMBL" id="KAK3293509.1"/>
    </source>
</evidence>
<feature type="compositionally biased region" description="Low complexity" evidence="7">
    <location>
        <begin position="550"/>
        <end position="583"/>
    </location>
</feature>
<dbReference type="PROSITE" id="PS50048">
    <property type="entry name" value="ZN2_CY6_FUNGAL_2"/>
    <property type="match status" value="1"/>
</dbReference>
<feature type="region of interest" description="Disordered" evidence="7">
    <location>
        <begin position="90"/>
        <end position="110"/>
    </location>
</feature>
<dbReference type="AlphaFoldDB" id="A0AAE0LQV2"/>
<dbReference type="SUPFAM" id="SSF57701">
    <property type="entry name" value="Zn2/Cys6 DNA-binding domain"/>
    <property type="match status" value="1"/>
</dbReference>
<dbReference type="InterPro" id="IPR036864">
    <property type="entry name" value="Zn2-C6_fun-type_DNA-bd_sf"/>
</dbReference>
<feature type="region of interest" description="Disordered" evidence="7">
    <location>
        <begin position="171"/>
        <end position="192"/>
    </location>
</feature>
<evidence type="ECO:0000256" key="7">
    <source>
        <dbReference type="SAM" id="MobiDB-lite"/>
    </source>
</evidence>
<dbReference type="GO" id="GO:0000976">
    <property type="term" value="F:transcription cis-regulatory region binding"/>
    <property type="evidence" value="ECO:0007669"/>
    <property type="project" value="TreeGrafter"/>
</dbReference>
<keyword evidence="4" id="KW-0238">DNA-binding</keyword>
<evidence type="ECO:0000256" key="3">
    <source>
        <dbReference type="ARBA" id="ARBA00023015"/>
    </source>
</evidence>
<sequence>MAEIGNRGQALSIEKHDLKDQARKYYWKVNNSSADTKMLLYTRLAPPKQPKRRSRGGCTFCKEKKKKCDEKRPKCSRCDEQGSECAYEAVKPRQRRRRDSAAPGSPSGLHLMTRRLSQASHYSHESDFYGHDDGAFGSIFAYSLDDPVIVSPSDSTFEGYSLSSLAPSKYLDGHREDAPDDSQATTSTAVVPRSKSLHPDLAMIAPCPVASPLREFFSPTFSEFSDKQNRRALVDHFCNVLSHLIVFREESGNPFQQLVLPLTRGNSPVTYAIFALACAHLEYRGVENAEKSLYFHNMAIRGVAELIHHSSEVSRNEILAAIMLLVYYECLVQKGQSNIVAGHLKGALTIMGTAADPADSTSIFLERAFRFYDVITALSNGTPPLSATPTPGCLQPLPPLGAPSLSPLCNVDTLLGMATTLWPIIHRLAGLRALKTELENAVHTNGNPSKTAVLRTEFESTAQAIETALLQWQPQLPPDFMPDPEPDADADTETTAGTTTDTTVPTTEVPTIAAIDPHLAPHPSPHPGPADADADAEAETEAETDDINDADVPTSNASNNTTTDNTSSNPNNNNDPNNSTASAQDQSRISSIHHNALAYRHAALVYLYRTVLSHPRTHPSVQTHAHLALSHCVSTVCHRGPMSALLWPLFVPACEAVTPRDRALAERAFVEIDRRQGMRNIERARGILGEVWRRADGEMDGAAVGGGGEGGGDGGVGAADVGGGESGEELWRRVCREMGVSIVFG</sequence>
<dbReference type="GO" id="GO:0045944">
    <property type="term" value="P:positive regulation of transcription by RNA polymerase II"/>
    <property type="evidence" value="ECO:0007669"/>
    <property type="project" value="TreeGrafter"/>
</dbReference>
<dbReference type="SMART" id="SM00066">
    <property type="entry name" value="GAL4"/>
    <property type="match status" value="1"/>
</dbReference>
<evidence type="ECO:0000256" key="5">
    <source>
        <dbReference type="ARBA" id="ARBA00023163"/>
    </source>
</evidence>
<dbReference type="GO" id="GO:0005634">
    <property type="term" value="C:nucleus"/>
    <property type="evidence" value="ECO:0007669"/>
    <property type="project" value="UniProtKB-SubCell"/>
</dbReference>
<dbReference type="PANTHER" id="PTHR37534">
    <property type="entry name" value="TRANSCRIPTIONAL ACTIVATOR PROTEIN UGA3"/>
    <property type="match status" value="1"/>
</dbReference>
<feature type="compositionally biased region" description="Acidic residues" evidence="7">
    <location>
        <begin position="482"/>
        <end position="492"/>
    </location>
</feature>
<dbReference type="InterPro" id="IPR001138">
    <property type="entry name" value="Zn2Cys6_DnaBD"/>
</dbReference>
<proteinExistence type="predicted"/>
<dbReference type="Proteomes" id="UP001278766">
    <property type="component" value="Unassembled WGS sequence"/>
</dbReference>
<evidence type="ECO:0000256" key="2">
    <source>
        <dbReference type="ARBA" id="ARBA00022833"/>
    </source>
</evidence>
<dbReference type="Pfam" id="PF00172">
    <property type="entry name" value="Zn_clus"/>
    <property type="match status" value="1"/>
</dbReference>
<dbReference type="GO" id="GO:0000981">
    <property type="term" value="F:DNA-binding transcription factor activity, RNA polymerase II-specific"/>
    <property type="evidence" value="ECO:0007669"/>
    <property type="project" value="InterPro"/>
</dbReference>